<dbReference type="InterPro" id="IPR050884">
    <property type="entry name" value="CNP_phosphodiesterase-III"/>
</dbReference>
<proteinExistence type="inferred from homology"/>
<organism evidence="6 7">
    <name type="scientific">Pseudomonas versuta</name>
    <dbReference type="NCBI Taxonomy" id="1788301"/>
    <lineage>
        <taxon>Bacteria</taxon>
        <taxon>Pseudomonadati</taxon>
        <taxon>Pseudomonadota</taxon>
        <taxon>Gammaproteobacteria</taxon>
        <taxon>Pseudomonadales</taxon>
        <taxon>Pseudomonadaceae</taxon>
        <taxon>Pseudomonas</taxon>
    </lineage>
</organism>
<keyword evidence="2" id="KW-0378">Hydrolase</keyword>
<dbReference type="InterPro" id="IPR004843">
    <property type="entry name" value="Calcineurin-like_PHP"/>
</dbReference>
<comment type="similarity">
    <text evidence="4">Belongs to the cyclic nucleotide phosphodiesterase class-III family.</text>
</comment>
<comment type="caution">
    <text evidence="6">The sequence shown here is derived from an EMBL/GenBank/DDBJ whole genome shotgun (WGS) entry which is preliminary data.</text>
</comment>
<evidence type="ECO:0000313" key="7">
    <source>
        <dbReference type="Proteomes" id="UP000185990"/>
    </source>
</evidence>
<dbReference type="AlphaFoldDB" id="A0A854A444"/>
<dbReference type="EMBL" id="MPJD01000001">
    <property type="protein sequence ID" value="OKA29262.1"/>
    <property type="molecule type" value="Genomic_DNA"/>
</dbReference>
<dbReference type="InterPro" id="IPR029052">
    <property type="entry name" value="Metallo-depent_PP-like"/>
</dbReference>
<dbReference type="PANTHER" id="PTHR42988">
    <property type="entry name" value="PHOSPHOHYDROLASE"/>
    <property type="match status" value="1"/>
</dbReference>
<dbReference type="PANTHER" id="PTHR42988:SF2">
    <property type="entry name" value="CYCLIC NUCLEOTIDE PHOSPHODIESTERASE CBUA0032-RELATED"/>
    <property type="match status" value="1"/>
</dbReference>
<evidence type="ECO:0000313" key="6">
    <source>
        <dbReference type="EMBL" id="OKA29262.1"/>
    </source>
</evidence>
<evidence type="ECO:0000259" key="5">
    <source>
        <dbReference type="Pfam" id="PF00149"/>
    </source>
</evidence>
<sequence>MKIAWLSDLHLVVPGSDLPRGVDPAHRAQLCLDDIRARHADADRLIITGDLIQLRHTGAYGLLKELLEDMPMPAKLLVGNHDDRAAFFEVFPHMPHELGYVQSSEVVDGHQLIYLDTVADDGKHHGQLDSVRLQWLDKVLSQCDCPALLFMHHPPAMVGIPALDKMRLNVGDQALNEILQRHKHRSIHLFCGHVHRSLSGTWGGFPYAVMTTPHVGFALDMQQHKLLPADEAPGYGVIQSLDNSIVVHTQVSSGFGSSVFVR</sequence>
<dbReference type="RefSeq" id="WP_073508678.1">
    <property type="nucleotide sequence ID" value="NZ_MPJD01000001.1"/>
</dbReference>
<dbReference type="GO" id="GO:0046872">
    <property type="term" value="F:metal ion binding"/>
    <property type="evidence" value="ECO:0007669"/>
    <property type="project" value="UniProtKB-KW"/>
</dbReference>
<evidence type="ECO:0000256" key="3">
    <source>
        <dbReference type="ARBA" id="ARBA00023004"/>
    </source>
</evidence>
<feature type="domain" description="Calcineurin-like phosphoesterase" evidence="5">
    <location>
        <begin position="1"/>
        <end position="196"/>
    </location>
</feature>
<reference evidence="6 7" key="1">
    <citation type="submission" date="2016-11" db="EMBL/GenBank/DDBJ databases">
        <title>Draft genome of Pseudomonas versuta A4R1.12.</title>
        <authorList>
            <person name="See-Too W.-S."/>
        </authorList>
    </citation>
    <scope>NUCLEOTIDE SEQUENCE [LARGE SCALE GENOMIC DNA]</scope>
    <source>
        <strain evidence="6 7">A4R1.12</strain>
    </source>
</reference>
<dbReference type="GO" id="GO:0016787">
    <property type="term" value="F:hydrolase activity"/>
    <property type="evidence" value="ECO:0007669"/>
    <property type="project" value="UniProtKB-KW"/>
</dbReference>
<keyword evidence="1" id="KW-0479">Metal-binding</keyword>
<name>A0A854A444_9PSED</name>
<evidence type="ECO:0000256" key="4">
    <source>
        <dbReference type="ARBA" id="ARBA00025742"/>
    </source>
</evidence>
<accession>A0A854A444</accession>
<evidence type="ECO:0000256" key="2">
    <source>
        <dbReference type="ARBA" id="ARBA00022801"/>
    </source>
</evidence>
<protein>
    <recommendedName>
        <fullName evidence="5">Calcineurin-like phosphoesterase domain-containing protein</fullName>
    </recommendedName>
</protein>
<keyword evidence="3" id="KW-0408">Iron</keyword>
<dbReference type="Proteomes" id="UP000185990">
    <property type="component" value="Unassembled WGS sequence"/>
</dbReference>
<dbReference type="SUPFAM" id="SSF56300">
    <property type="entry name" value="Metallo-dependent phosphatases"/>
    <property type="match status" value="1"/>
</dbReference>
<evidence type="ECO:0000256" key="1">
    <source>
        <dbReference type="ARBA" id="ARBA00022723"/>
    </source>
</evidence>
<gene>
    <name evidence="6" type="ORF">BOH74_00390</name>
</gene>
<dbReference type="Pfam" id="PF00149">
    <property type="entry name" value="Metallophos"/>
    <property type="match status" value="1"/>
</dbReference>
<dbReference type="Gene3D" id="3.60.21.10">
    <property type="match status" value="1"/>
</dbReference>